<reference evidence="2 3" key="1">
    <citation type="submission" date="2018-06" db="EMBL/GenBank/DDBJ databases">
        <title>Comparative genomics reveals the genomic features of Rhizophagus irregularis, R. cerebriforme, R. diaphanum and Gigaspora rosea, and their symbiotic lifestyle signature.</title>
        <authorList>
            <person name="Morin E."/>
            <person name="San Clemente H."/>
            <person name="Chen E.C.H."/>
            <person name="De La Providencia I."/>
            <person name="Hainaut M."/>
            <person name="Kuo A."/>
            <person name="Kohler A."/>
            <person name="Murat C."/>
            <person name="Tang N."/>
            <person name="Roy S."/>
            <person name="Loubradou J."/>
            <person name="Henrissat B."/>
            <person name="Grigoriev I.V."/>
            <person name="Corradi N."/>
            <person name="Roux C."/>
            <person name="Martin F.M."/>
        </authorList>
    </citation>
    <scope>NUCLEOTIDE SEQUENCE [LARGE SCALE GENOMIC DNA]</scope>
    <source>
        <strain evidence="2 3">DAOM 227022</strain>
    </source>
</reference>
<dbReference type="AlphaFoldDB" id="A0A397TTY5"/>
<dbReference type="EMBL" id="QKYT01000014">
    <property type="protein sequence ID" value="RIA98581.1"/>
    <property type="molecule type" value="Genomic_DNA"/>
</dbReference>
<evidence type="ECO:0000313" key="2">
    <source>
        <dbReference type="EMBL" id="RIA98581.1"/>
    </source>
</evidence>
<evidence type="ECO:0000256" key="1">
    <source>
        <dbReference type="SAM" id="SignalP"/>
    </source>
</evidence>
<feature type="signal peptide" evidence="1">
    <location>
        <begin position="1"/>
        <end position="17"/>
    </location>
</feature>
<name>A0A397TTY5_9GLOM</name>
<protein>
    <recommendedName>
        <fullName evidence="4">Hydrophobin</fullName>
    </recommendedName>
</protein>
<accession>A0A397TTY5</accession>
<gene>
    <name evidence="2" type="ORF">C1645_731629</name>
</gene>
<comment type="caution">
    <text evidence="2">The sequence shown here is derived from an EMBL/GenBank/DDBJ whole genome shotgun (WGS) entry which is preliminary data.</text>
</comment>
<keyword evidence="1" id="KW-0732">Signal</keyword>
<organism evidence="2 3">
    <name type="scientific">Glomus cerebriforme</name>
    <dbReference type="NCBI Taxonomy" id="658196"/>
    <lineage>
        <taxon>Eukaryota</taxon>
        <taxon>Fungi</taxon>
        <taxon>Fungi incertae sedis</taxon>
        <taxon>Mucoromycota</taxon>
        <taxon>Glomeromycotina</taxon>
        <taxon>Glomeromycetes</taxon>
        <taxon>Glomerales</taxon>
        <taxon>Glomeraceae</taxon>
        <taxon>Glomus</taxon>
    </lineage>
</organism>
<proteinExistence type="predicted"/>
<sequence length="140" mass="15614">MCGRLLFLVIELGGSGCSLDNLWKCTDKYTKAIKLETCEFGCCGPIGKSFCCDNISASPSVHFTPTSVSSQNYQEICKALTENKDRPLGSLTFMHLEGDKHLKNVGSCTLRYIYIDLADQLRKKRDSFFNSKKKKSGILL</sequence>
<feature type="chain" id="PRO_5017199605" description="Hydrophobin" evidence="1">
    <location>
        <begin position="18"/>
        <end position="140"/>
    </location>
</feature>
<dbReference type="Proteomes" id="UP000265703">
    <property type="component" value="Unassembled WGS sequence"/>
</dbReference>
<keyword evidence="3" id="KW-1185">Reference proteome</keyword>
<evidence type="ECO:0000313" key="3">
    <source>
        <dbReference type="Proteomes" id="UP000265703"/>
    </source>
</evidence>
<evidence type="ECO:0008006" key="4">
    <source>
        <dbReference type="Google" id="ProtNLM"/>
    </source>
</evidence>